<gene>
    <name evidence="3" type="ORF">CLMAG_21470</name>
</gene>
<dbReference type="InterPro" id="IPR008207">
    <property type="entry name" value="Sig_transdc_His_kin_Hpt_dom"/>
</dbReference>
<sequence length="129" mass="14954">MKDNVEKGLKELENYEEKDLSIVDFTQLLKAVGGDREHIKELAQCFLEEYPTQQKNIELAVKSKDALLLKKHCHKLKGTLQLIRARNSYNLICELEKLSISSELNNALQVYEKLHEELKKLACVLRNMN</sequence>
<dbReference type="PATRIC" id="fig|1121326.3.peg.2138"/>
<organism evidence="3 4">
    <name type="scientific">Clostridium magnum DSM 2767</name>
    <dbReference type="NCBI Taxonomy" id="1121326"/>
    <lineage>
        <taxon>Bacteria</taxon>
        <taxon>Bacillati</taxon>
        <taxon>Bacillota</taxon>
        <taxon>Clostridia</taxon>
        <taxon>Eubacteriales</taxon>
        <taxon>Clostridiaceae</taxon>
        <taxon>Clostridium</taxon>
    </lineage>
</organism>
<protein>
    <recommendedName>
        <fullName evidence="2">HPt domain-containing protein</fullName>
    </recommendedName>
</protein>
<dbReference type="Pfam" id="PF01627">
    <property type="entry name" value="Hpt"/>
    <property type="match status" value="1"/>
</dbReference>
<reference evidence="3 4" key="1">
    <citation type="submission" date="2016-04" db="EMBL/GenBank/DDBJ databases">
        <title>Genome sequence of Clostridium magnum DSM 2767.</title>
        <authorList>
            <person name="Poehlein A."/>
            <person name="Uhlig R."/>
            <person name="Fischer R."/>
            <person name="Bahl H."/>
            <person name="Daniel R."/>
        </authorList>
    </citation>
    <scope>NUCLEOTIDE SEQUENCE [LARGE SCALE GENOMIC DNA]</scope>
    <source>
        <strain evidence="3 4">DSM 2767</strain>
    </source>
</reference>
<name>A0A161WYZ0_9CLOT</name>
<dbReference type="EMBL" id="LWAE01000002">
    <property type="protein sequence ID" value="KZL92338.1"/>
    <property type="molecule type" value="Genomic_DNA"/>
</dbReference>
<feature type="domain" description="HPt" evidence="2">
    <location>
        <begin position="35"/>
        <end position="128"/>
    </location>
</feature>
<dbReference type="Gene3D" id="1.20.120.160">
    <property type="entry name" value="HPT domain"/>
    <property type="match status" value="1"/>
</dbReference>
<evidence type="ECO:0000256" key="1">
    <source>
        <dbReference type="PROSITE-ProRule" id="PRU00110"/>
    </source>
</evidence>
<dbReference type="InterPro" id="IPR036641">
    <property type="entry name" value="HPT_dom_sf"/>
</dbReference>
<comment type="caution">
    <text evidence="3">The sequence shown here is derived from an EMBL/GenBank/DDBJ whole genome shotgun (WGS) entry which is preliminary data.</text>
</comment>
<keyword evidence="1" id="KW-0597">Phosphoprotein</keyword>
<evidence type="ECO:0000259" key="2">
    <source>
        <dbReference type="PROSITE" id="PS50894"/>
    </source>
</evidence>
<dbReference type="STRING" id="1121326.CLMAG_21470"/>
<dbReference type="AlphaFoldDB" id="A0A161WYZ0"/>
<dbReference type="Proteomes" id="UP000076603">
    <property type="component" value="Unassembled WGS sequence"/>
</dbReference>
<dbReference type="RefSeq" id="WP_066621745.1">
    <property type="nucleotide sequence ID" value="NZ_FQXL01000004.1"/>
</dbReference>
<feature type="modified residue" description="Phosphohistidine" evidence="1">
    <location>
        <position position="74"/>
    </location>
</feature>
<dbReference type="PROSITE" id="PS50894">
    <property type="entry name" value="HPT"/>
    <property type="match status" value="1"/>
</dbReference>
<evidence type="ECO:0000313" key="3">
    <source>
        <dbReference type="EMBL" id="KZL92338.1"/>
    </source>
</evidence>
<dbReference type="GO" id="GO:0000160">
    <property type="term" value="P:phosphorelay signal transduction system"/>
    <property type="evidence" value="ECO:0007669"/>
    <property type="project" value="InterPro"/>
</dbReference>
<dbReference type="SUPFAM" id="SSF47226">
    <property type="entry name" value="Histidine-containing phosphotransfer domain, HPT domain"/>
    <property type="match status" value="1"/>
</dbReference>
<accession>A0A161WYZ0</accession>
<evidence type="ECO:0000313" key="4">
    <source>
        <dbReference type="Proteomes" id="UP000076603"/>
    </source>
</evidence>
<keyword evidence="4" id="KW-1185">Reference proteome</keyword>
<proteinExistence type="predicted"/>